<dbReference type="Proteomes" id="UP001152888">
    <property type="component" value="Unassembled WGS sequence"/>
</dbReference>
<keyword evidence="1" id="KW-1133">Transmembrane helix</keyword>
<proteinExistence type="predicted"/>
<evidence type="ECO:0000313" key="2">
    <source>
        <dbReference type="EMBL" id="CAH1989389.1"/>
    </source>
</evidence>
<dbReference type="EMBL" id="CAKOFQ010007062">
    <property type="protein sequence ID" value="CAH1989389.1"/>
    <property type="molecule type" value="Genomic_DNA"/>
</dbReference>
<sequence length="56" mass="6539">MIKTDDKTSQRSLHNIVINVLFVTSIPATLYILYLTDIRNTRKCLTSERLSLVDWK</sequence>
<keyword evidence="1" id="KW-0472">Membrane</keyword>
<keyword evidence="3" id="KW-1185">Reference proteome</keyword>
<comment type="caution">
    <text evidence="2">The sequence shown here is derived from an EMBL/GenBank/DDBJ whole genome shotgun (WGS) entry which is preliminary data.</text>
</comment>
<feature type="transmembrane region" description="Helical" evidence="1">
    <location>
        <begin position="12"/>
        <end position="34"/>
    </location>
</feature>
<name>A0A9P0PM45_ACAOB</name>
<gene>
    <name evidence="2" type="ORF">ACAOBT_LOCUS19003</name>
</gene>
<reference evidence="2" key="1">
    <citation type="submission" date="2022-03" db="EMBL/GenBank/DDBJ databases">
        <authorList>
            <person name="Sayadi A."/>
        </authorList>
    </citation>
    <scope>NUCLEOTIDE SEQUENCE</scope>
</reference>
<accession>A0A9P0PM45</accession>
<organism evidence="2 3">
    <name type="scientific">Acanthoscelides obtectus</name>
    <name type="common">Bean weevil</name>
    <name type="synonym">Bruchus obtectus</name>
    <dbReference type="NCBI Taxonomy" id="200917"/>
    <lineage>
        <taxon>Eukaryota</taxon>
        <taxon>Metazoa</taxon>
        <taxon>Ecdysozoa</taxon>
        <taxon>Arthropoda</taxon>
        <taxon>Hexapoda</taxon>
        <taxon>Insecta</taxon>
        <taxon>Pterygota</taxon>
        <taxon>Neoptera</taxon>
        <taxon>Endopterygota</taxon>
        <taxon>Coleoptera</taxon>
        <taxon>Polyphaga</taxon>
        <taxon>Cucujiformia</taxon>
        <taxon>Chrysomeloidea</taxon>
        <taxon>Chrysomelidae</taxon>
        <taxon>Bruchinae</taxon>
        <taxon>Bruchini</taxon>
        <taxon>Acanthoscelides</taxon>
    </lineage>
</organism>
<protein>
    <submittedName>
        <fullName evidence="2">Uncharacterized protein</fullName>
    </submittedName>
</protein>
<keyword evidence="1" id="KW-0812">Transmembrane</keyword>
<dbReference type="AlphaFoldDB" id="A0A9P0PM45"/>
<evidence type="ECO:0000256" key="1">
    <source>
        <dbReference type="SAM" id="Phobius"/>
    </source>
</evidence>
<evidence type="ECO:0000313" key="3">
    <source>
        <dbReference type="Proteomes" id="UP001152888"/>
    </source>
</evidence>